<proteinExistence type="predicted"/>
<accession>A0A0F9MYN7</accession>
<evidence type="ECO:0000313" key="1">
    <source>
        <dbReference type="EMBL" id="KKN12445.1"/>
    </source>
</evidence>
<reference evidence="1" key="1">
    <citation type="journal article" date="2015" name="Nature">
        <title>Complex archaea that bridge the gap between prokaryotes and eukaryotes.</title>
        <authorList>
            <person name="Spang A."/>
            <person name="Saw J.H."/>
            <person name="Jorgensen S.L."/>
            <person name="Zaremba-Niedzwiedzka K."/>
            <person name="Martijn J."/>
            <person name="Lind A.E."/>
            <person name="van Eijk R."/>
            <person name="Schleper C."/>
            <person name="Guy L."/>
            <person name="Ettema T.J."/>
        </authorList>
    </citation>
    <scope>NUCLEOTIDE SEQUENCE</scope>
</reference>
<sequence>MADPFKRAQAAITTPLVTASGVNDVFIAEDRFAVVATTLGIDIIDLQCGATISSGTLDSEPLCVAVEWTTATGNMYVGTATGGIYSATWKPLRAPGTNFTDDLVQTFTTSGSPALTSDQVNDICVQPTRLFASTASGVDFITFMGLGASRTLISGSTRCELTKAGEAYWTTTNSGVEANYDLFPSSGTGIIEVDFAYNNFESDPLLPSNIVNDLAVAAGSPNLLGFATPETDLIIQESQGTESNSLVKTVYSGQTPVVSIDFSEGADFNNGTVYLATLAQFPSGDISDALRIFGLVDGTVSGTHFHTISSNTPEVINTRGQPLITGSVNIVRVTTVA</sequence>
<name>A0A0F9MYN7_9ZZZZ</name>
<dbReference type="EMBL" id="LAZR01004031">
    <property type="protein sequence ID" value="KKN12445.1"/>
    <property type="molecule type" value="Genomic_DNA"/>
</dbReference>
<comment type="caution">
    <text evidence="1">The sequence shown here is derived from an EMBL/GenBank/DDBJ whole genome shotgun (WGS) entry which is preliminary data.</text>
</comment>
<organism evidence="1">
    <name type="scientific">marine sediment metagenome</name>
    <dbReference type="NCBI Taxonomy" id="412755"/>
    <lineage>
        <taxon>unclassified sequences</taxon>
        <taxon>metagenomes</taxon>
        <taxon>ecological metagenomes</taxon>
    </lineage>
</organism>
<protein>
    <submittedName>
        <fullName evidence="1">Uncharacterized protein</fullName>
    </submittedName>
</protein>
<dbReference type="AlphaFoldDB" id="A0A0F9MYN7"/>
<gene>
    <name evidence="1" type="ORF">LCGC14_1016380</name>
</gene>